<gene>
    <name evidence="6" type="ORF">N0D28_02190</name>
    <name evidence="3" type="ORF">N0D28_10040</name>
    <name evidence="4" type="ORF">N0D28_10360</name>
    <name evidence="5" type="ORF">N0D28_10715</name>
</gene>
<dbReference type="InterPro" id="IPR052344">
    <property type="entry name" value="Transposase-related"/>
</dbReference>
<dbReference type="Proteomes" id="UP001060261">
    <property type="component" value="Chromosome"/>
</dbReference>
<sequence length="469" mass="53027">MTGTLREQELLEIIRQQAQRFERLEAENRALKAENARLKKRLEDLERKSRKYAAPHSRETRKADPKPPGRRAGEGLFTYKQAPTPEQITQVIEVSAPNTCAACGFSGKLLFKRQDKAWITELAAERAQQLTEYHVPVMVCPACGGTVRGVHPDLAADQYGATAHRCGPRLKASLQVLHHEIGLPQRRLPRVLQLTTGIRITQGAVTQDAQRLAEDAGPLAAHVQTLEADLRAAAFVHHDDTGWRISTSQAWVSTFRCAQTVLFTANHQHTNIELRKVLGDAFQGILVCDRFKVYDSKNLDQVRQQKCLAHLIRNADEVAAGEQQRPGRGHEYGLRLAQVFRDGIKLHRRYDEGWCTREEYRQQGESLTLRLEKVLMRAPLKTKANERLRLGILEQHLRERVLLFLSDPEIPPTNNAAERSLRTVVMARKVSQCSKNARGATTYMRIKSTVETARLRGQDPVGMLMSLRC</sequence>
<reference evidence="4" key="1">
    <citation type="submission" date="2022-09" db="EMBL/GenBank/DDBJ databases">
        <title>genome sequence of Deinococcus rubellus.</title>
        <authorList>
            <person name="Srinivasan S."/>
        </authorList>
    </citation>
    <scope>NUCLEOTIDE SEQUENCE</scope>
    <source>
        <strain evidence="4">Ant6</strain>
    </source>
</reference>
<dbReference type="PANTHER" id="PTHR33678">
    <property type="entry name" value="BLL1576 PROTEIN"/>
    <property type="match status" value="1"/>
</dbReference>
<evidence type="ECO:0000256" key="1">
    <source>
        <dbReference type="SAM" id="MobiDB-lite"/>
    </source>
</evidence>
<dbReference type="NCBIfam" id="NF033517">
    <property type="entry name" value="transpos_IS66"/>
    <property type="match status" value="1"/>
</dbReference>
<evidence type="ECO:0000313" key="5">
    <source>
        <dbReference type="EMBL" id="UWX63220.1"/>
    </source>
</evidence>
<evidence type="ECO:0000313" key="7">
    <source>
        <dbReference type="Proteomes" id="UP001060261"/>
    </source>
</evidence>
<feature type="domain" description="Transposase IS66 central" evidence="2">
    <location>
        <begin position="166"/>
        <end position="441"/>
    </location>
</feature>
<evidence type="ECO:0000313" key="3">
    <source>
        <dbReference type="EMBL" id="UWX63099.1"/>
    </source>
</evidence>
<keyword evidence="7" id="KW-1185">Reference proteome</keyword>
<evidence type="ECO:0000313" key="4">
    <source>
        <dbReference type="EMBL" id="UWX63156.1"/>
    </source>
</evidence>
<dbReference type="RefSeq" id="WP_260559392.1">
    <property type="nucleotide sequence ID" value="NZ_CP104213.1"/>
</dbReference>
<dbReference type="InterPro" id="IPR004291">
    <property type="entry name" value="Transposase_IS66_central"/>
</dbReference>
<accession>A0ABY5YG65</accession>
<name>A0ABY5YG65_9DEIO</name>
<feature type="compositionally biased region" description="Basic and acidic residues" evidence="1">
    <location>
        <begin position="56"/>
        <end position="73"/>
    </location>
</feature>
<evidence type="ECO:0000313" key="6">
    <source>
        <dbReference type="EMBL" id="UWX64502.1"/>
    </source>
</evidence>
<evidence type="ECO:0000259" key="2">
    <source>
        <dbReference type="Pfam" id="PF03050"/>
    </source>
</evidence>
<dbReference type="EMBL" id="CP104213">
    <property type="protein sequence ID" value="UWX63099.1"/>
    <property type="molecule type" value="Genomic_DNA"/>
</dbReference>
<dbReference type="EMBL" id="CP104213">
    <property type="protein sequence ID" value="UWX63156.1"/>
    <property type="molecule type" value="Genomic_DNA"/>
</dbReference>
<dbReference type="Pfam" id="PF03050">
    <property type="entry name" value="DDE_Tnp_IS66"/>
    <property type="match status" value="1"/>
</dbReference>
<organism evidence="4 7">
    <name type="scientific">Deinococcus rubellus</name>
    <dbReference type="NCBI Taxonomy" id="1889240"/>
    <lineage>
        <taxon>Bacteria</taxon>
        <taxon>Thermotogati</taxon>
        <taxon>Deinococcota</taxon>
        <taxon>Deinococci</taxon>
        <taxon>Deinococcales</taxon>
        <taxon>Deinococcaceae</taxon>
        <taxon>Deinococcus</taxon>
    </lineage>
</organism>
<feature type="compositionally biased region" description="Basic and acidic residues" evidence="1">
    <location>
        <begin position="33"/>
        <end position="47"/>
    </location>
</feature>
<proteinExistence type="predicted"/>
<dbReference type="EMBL" id="CP104213">
    <property type="protein sequence ID" value="UWX64502.1"/>
    <property type="molecule type" value="Genomic_DNA"/>
</dbReference>
<dbReference type="EMBL" id="CP104213">
    <property type="protein sequence ID" value="UWX63220.1"/>
    <property type="molecule type" value="Genomic_DNA"/>
</dbReference>
<feature type="region of interest" description="Disordered" evidence="1">
    <location>
        <begin position="33"/>
        <end position="75"/>
    </location>
</feature>
<dbReference type="PANTHER" id="PTHR33678:SF2">
    <property type="match status" value="1"/>
</dbReference>
<protein>
    <submittedName>
        <fullName evidence="4">IS66 family transposase</fullName>
    </submittedName>
</protein>